<feature type="compositionally biased region" description="Basic and acidic residues" evidence="2">
    <location>
        <begin position="180"/>
        <end position="229"/>
    </location>
</feature>
<feature type="region of interest" description="Disordered" evidence="2">
    <location>
        <begin position="298"/>
        <end position="364"/>
    </location>
</feature>
<feature type="compositionally biased region" description="Basic and acidic residues" evidence="2">
    <location>
        <begin position="46"/>
        <end position="56"/>
    </location>
</feature>
<reference evidence="3" key="2">
    <citation type="submission" date="2014-07" db="EMBL/GenBank/DDBJ databases">
        <authorList>
            <person name="Hull J."/>
        </authorList>
    </citation>
    <scope>NUCLEOTIDE SEQUENCE</scope>
</reference>
<feature type="compositionally biased region" description="Low complexity" evidence="2">
    <location>
        <begin position="65"/>
        <end position="76"/>
    </location>
</feature>
<reference evidence="4" key="3">
    <citation type="journal article" date="2016" name="Gigascience">
        <title>De novo construction of an expanded transcriptome assembly for the western tarnished plant bug, Lygus hesperus.</title>
        <authorList>
            <person name="Tassone E.E."/>
            <person name="Geib S.M."/>
            <person name="Hall B."/>
            <person name="Fabrick J.A."/>
            <person name="Brent C.S."/>
            <person name="Hull J.J."/>
        </authorList>
    </citation>
    <scope>NUCLEOTIDE SEQUENCE</scope>
</reference>
<feature type="compositionally biased region" description="Basic and acidic residues" evidence="2">
    <location>
        <begin position="332"/>
        <end position="356"/>
    </location>
</feature>
<dbReference type="AlphaFoldDB" id="A0A0A9WVK2"/>
<evidence type="ECO:0000256" key="1">
    <source>
        <dbReference type="ARBA" id="ARBA00006695"/>
    </source>
</evidence>
<evidence type="ECO:0000313" key="4">
    <source>
        <dbReference type="EMBL" id="JAQ01489.1"/>
    </source>
</evidence>
<sequence length="364" mass="40272">MVALIRDDPLTKMLQEEKKLRENIITNPLKMEKLRKLAARITGTKDGVKVESEDGVARQQHRGQHTSSGGTSTAHTNHYKTELGCSGVGVSADSGQKFDTRAAGAQSADATTPSDGGGECSSWSSNHTRHRGRDATSPSADRYGGVNDRDGGRYGSTNRRSEGGGGYSGGDTGSSNGRRYYSDGGRDFDQRHQRDVSRDYNTRYRRDVSGDYNDRYRRDTSRDYSDGRNRLHSGAVRENYGKQCTVVSPKCEYGGDTLETVASADTKVDASAPQGTDGGKVEEKVPHERRPVLQGYMRSNSGTRRHQRTHSTPSTTDAAETQRKLQQMMEDGEQRTQDARRLLTEHEQAVKQEEKNHHRSMGHT</sequence>
<feature type="compositionally biased region" description="Polar residues" evidence="2">
    <location>
        <begin position="310"/>
        <end position="319"/>
    </location>
</feature>
<dbReference type="PANTHER" id="PTHR16196:SF0">
    <property type="entry name" value="PRE-MRNA-SPLICING FACTOR CWC25 HOMOLOG"/>
    <property type="match status" value="1"/>
</dbReference>
<dbReference type="PANTHER" id="PTHR16196">
    <property type="entry name" value="CELL CYCLE CONTROL PROTEIN CWF25"/>
    <property type="match status" value="1"/>
</dbReference>
<organism evidence="3">
    <name type="scientific">Lygus hesperus</name>
    <name type="common">Western plant bug</name>
    <dbReference type="NCBI Taxonomy" id="30085"/>
    <lineage>
        <taxon>Eukaryota</taxon>
        <taxon>Metazoa</taxon>
        <taxon>Ecdysozoa</taxon>
        <taxon>Arthropoda</taxon>
        <taxon>Hexapoda</taxon>
        <taxon>Insecta</taxon>
        <taxon>Pterygota</taxon>
        <taxon>Neoptera</taxon>
        <taxon>Paraneoptera</taxon>
        <taxon>Hemiptera</taxon>
        <taxon>Heteroptera</taxon>
        <taxon>Panheteroptera</taxon>
        <taxon>Cimicomorpha</taxon>
        <taxon>Miridae</taxon>
        <taxon>Mirini</taxon>
        <taxon>Lygus</taxon>
    </lineage>
</organism>
<dbReference type="InterPro" id="IPR051376">
    <property type="entry name" value="CWC25_splicing_factor"/>
</dbReference>
<gene>
    <name evidence="3" type="ORF">CM83_101992</name>
    <name evidence="4" type="ORF">g.97508</name>
</gene>
<proteinExistence type="inferred from homology"/>
<evidence type="ECO:0000313" key="3">
    <source>
        <dbReference type="EMBL" id="JAG10528.1"/>
    </source>
</evidence>
<name>A0A0A9WVK2_LYGHE</name>
<accession>A0A0A9WVK2</accession>
<dbReference type="GO" id="GO:0000398">
    <property type="term" value="P:mRNA splicing, via spliceosome"/>
    <property type="evidence" value="ECO:0007669"/>
    <property type="project" value="TreeGrafter"/>
</dbReference>
<feature type="region of interest" description="Disordered" evidence="2">
    <location>
        <begin position="45"/>
        <end position="230"/>
    </location>
</feature>
<evidence type="ECO:0000256" key="2">
    <source>
        <dbReference type="SAM" id="MobiDB-lite"/>
    </source>
</evidence>
<protein>
    <submittedName>
        <fullName evidence="3">Uncharacterized protein</fullName>
    </submittedName>
</protein>
<dbReference type="EMBL" id="GBHO01033076">
    <property type="protein sequence ID" value="JAG10528.1"/>
    <property type="molecule type" value="Transcribed_RNA"/>
</dbReference>
<comment type="similarity">
    <text evidence="1">Belongs to the CWC25 family.</text>
</comment>
<feature type="compositionally biased region" description="Gly residues" evidence="2">
    <location>
        <begin position="163"/>
        <end position="172"/>
    </location>
</feature>
<dbReference type="EMBL" id="GDHC01017140">
    <property type="protein sequence ID" value="JAQ01489.1"/>
    <property type="molecule type" value="Transcribed_RNA"/>
</dbReference>
<reference evidence="3" key="1">
    <citation type="journal article" date="2014" name="PLoS ONE">
        <title>Transcriptome-Based Identification of ABC Transporters in the Western Tarnished Plant Bug Lygus hesperus.</title>
        <authorList>
            <person name="Hull J.J."/>
            <person name="Chaney K."/>
            <person name="Geib S.M."/>
            <person name="Fabrick J.A."/>
            <person name="Brent C.S."/>
            <person name="Walsh D."/>
            <person name="Lavine L.C."/>
        </authorList>
    </citation>
    <scope>NUCLEOTIDE SEQUENCE</scope>
</reference>
<dbReference type="GO" id="GO:0005684">
    <property type="term" value="C:U2-type spliceosomal complex"/>
    <property type="evidence" value="ECO:0007669"/>
    <property type="project" value="TreeGrafter"/>
</dbReference>